<feature type="region of interest" description="Disordered" evidence="1">
    <location>
        <begin position="38"/>
        <end position="63"/>
    </location>
</feature>
<feature type="compositionally biased region" description="Polar residues" evidence="1">
    <location>
        <begin position="38"/>
        <end position="55"/>
    </location>
</feature>
<proteinExistence type="predicted"/>
<accession>A0ABQ9ZT34</accession>
<evidence type="ECO:0000256" key="1">
    <source>
        <dbReference type="SAM" id="MobiDB-lite"/>
    </source>
</evidence>
<organism evidence="2 3">
    <name type="scientific">Daphnia magna</name>
    <dbReference type="NCBI Taxonomy" id="35525"/>
    <lineage>
        <taxon>Eukaryota</taxon>
        <taxon>Metazoa</taxon>
        <taxon>Ecdysozoa</taxon>
        <taxon>Arthropoda</taxon>
        <taxon>Crustacea</taxon>
        <taxon>Branchiopoda</taxon>
        <taxon>Diplostraca</taxon>
        <taxon>Cladocera</taxon>
        <taxon>Anomopoda</taxon>
        <taxon>Daphniidae</taxon>
        <taxon>Daphnia</taxon>
    </lineage>
</organism>
<dbReference type="Proteomes" id="UP001234178">
    <property type="component" value="Unassembled WGS sequence"/>
</dbReference>
<gene>
    <name evidence="2" type="ORF">OUZ56_030918</name>
</gene>
<sequence length="63" mass="6798">MEFIDSAGKLVEKGFVLNFNLDKRALTFCRSKTVGNWSCKSGQGRSSLASCNKSPAGSHHPPV</sequence>
<dbReference type="EMBL" id="JAOYFB010000005">
    <property type="protein sequence ID" value="KAK4015953.1"/>
    <property type="molecule type" value="Genomic_DNA"/>
</dbReference>
<comment type="caution">
    <text evidence="2">The sequence shown here is derived from an EMBL/GenBank/DDBJ whole genome shotgun (WGS) entry which is preliminary data.</text>
</comment>
<keyword evidence="3" id="KW-1185">Reference proteome</keyword>
<evidence type="ECO:0000313" key="3">
    <source>
        <dbReference type="Proteomes" id="UP001234178"/>
    </source>
</evidence>
<protein>
    <submittedName>
        <fullName evidence="2">Uncharacterized protein</fullName>
    </submittedName>
</protein>
<reference evidence="2 3" key="1">
    <citation type="journal article" date="2023" name="Nucleic Acids Res.">
        <title>The hologenome of Daphnia magna reveals possible DNA methylation and microbiome-mediated evolution of the host genome.</title>
        <authorList>
            <person name="Chaturvedi A."/>
            <person name="Li X."/>
            <person name="Dhandapani V."/>
            <person name="Marshall H."/>
            <person name="Kissane S."/>
            <person name="Cuenca-Cambronero M."/>
            <person name="Asole G."/>
            <person name="Calvet F."/>
            <person name="Ruiz-Romero M."/>
            <person name="Marangio P."/>
            <person name="Guigo R."/>
            <person name="Rago D."/>
            <person name="Mirbahai L."/>
            <person name="Eastwood N."/>
            <person name="Colbourne J.K."/>
            <person name="Zhou J."/>
            <person name="Mallon E."/>
            <person name="Orsini L."/>
        </authorList>
    </citation>
    <scope>NUCLEOTIDE SEQUENCE [LARGE SCALE GENOMIC DNA]</scope>
    <source>
        <strain evidence="2">LRV0_1</strain>
    </source>
</reference>
<name>A0ABQ9ZT34_9CRUS</name>
<evidence type="ECO:0000313" key="2">
    <source>
        <dbReference type="EMBL" id="KAK4015953.1"/>
    </source>
</evidence>